<protein>
    <recommendedName>
        <fullName evidence="9">POTRA domain-containing protein</fullName>
    </recommendedName>
</protein>
<evidence type="ECO:0000256" key="5">
    <source>
        <dbReference type="ARBA" id="ARBA00022989"/>
    </source>
</evidence>
<keyword evidence="6 8" id="KW-0472">Membrane</keyword>
<evidence type="ECO:0000256" key="3">
    <source>
        <dbReference type="ARBA" id="ARBA00022618"/>
    </source>
</evidence>
<name>A0A1F7VD83_9BACT</name>
<keyword evidence="2" id="KW-1003">Cell membrane</keyword>
<evidence type="ECO:0000256" key="6">
    <source>
        <dbReference type="ARBA" id="ARBA00023136"/>
    </source>
</evidence>
<evidence type="ECO:0000313" key="10">
    <source>
        <dbReference type="EMBL" id="OGL88401.1"/>
    </source>
</evidence>
<dbReference type="PANTHER" id="PTHR37820">
    <property type="entry name" value="CELL DIVISION PROTEIN DIVIB"/>
    <property type="match status" value="1"/>
</dbReference>
<dbReference type="GO" id="GO:0005886">
    <property type="term" value="C:plasma membrane"/>
    <property type="evidence" value="ECO:0007669"/>
    <property type="project" value="TreeGrafter"/>
</dbReference>
<comment type="subcellular location">
    <subcellularLocation>
        <location evidence="1">Membrane</location>
    </subcellularLocation>
</comment>
<gene>
    <name evidence="10" type="ORF">A3H75_01835</name>
</gene>
<organism evidence="10 11">
    <name type="scientific">Candidatus Uhrbacteria bacterium RIFCSPLOWO2_02_FULL_51_9</name>
    <dbReference type="NCBI Taxonomy" id="1802410"/>
    <lineage>
        <taxon>Bacteria</taxon>
        <taxon>Candidatus Uhriibacteriota</taxon>
    </lineage>
</organism>
<keyword evidence="3" id="KW-0132">Cell division</keyword>
<evidence type="ECO:0000256" key="2">
    <source>
        <dbReference type="ARBA" id="ARBA00022475"/>
    </source>
</evidence>
<dbReference type="EMBL" id="MGES01000049">
    <property type="protein sequence ID" value="OGL88401.1"/>
    <property type="molecule type" value="Genomic_DNA"/>
</dbReference>
<keyword evidence="7" id="KW-0131">Cell cycle</keyword>
<feature type="domain" description="POTRA" evidence="9">
    <location>
        <begin position="72"/>
        <end position="149"/>
    </location>
</feature>
<dbReference type="InterPro" id="IPR034746">
    <property type="entry name" value="POTRA"/>
</dbReference>
<keyword evidence="4 8" id="KW-0812">Transmembrane</keyword>
<evidence type="ECO:0000259" key="9">
    <source>
        <dbReference type="PROSITE" id="PS51779"/>
    </source>
</evidence>
<dbReference type="Proteomes" id="UP000176678">
    <property type="component" value="Unassembled WGS sequence"/>
</dbReference>
<dbReference type="InterPro" id="IPR050487">
    <property type="entry name" value="FtsQ_DivIB"/>
</dbReference>
<accession>A0A1F7VD83</accession>
<proteinExistence type="predicted"/>
<dbReference type="AlphaFoldDB" id="A0A1F7VD83"/>
<evidence type="ECO:0000256" key="7">
    <source>
        <dbReference type="ARBA" id="ARBA00023306"/>
    </source>
</evidence>
<dbReference type="Pfam" id="PF08478">
    <property type="entry name" value="POTRA_1"/>
    <property type="match status" value="1"/>
</dbReference>
<reference evidence="10 11" key="1">
    <citation type="journal article" date="2016" name="Nat. Commun.">
        <title>Thousands of microbial genomes shed light on interconnected biogeochemical processes in an aquifer system.</title>
        <authorList>
            <person name="Anantharaman K."/>
            <person name="Brown C.T."/>
            <person name="Hug L.A."/>
            <person name="Sharon I."/>
            <person name="Castelle C.J."/>
            <person name="Probst A.J."/>
            <person name="Thomas B.C."/>
            <person name="Singh A."/>
            <person name="Wilkins M.J."/>
            <person name="Karaoz U."/>
            <person name="Brodie E.L."/>
            <person name="Williams K.H."/>
            <person name="Hubbard S.S."/>
            <person name="Banfield J.F."/>
        </authorList>
    </citation>
    <scope>NUCLEOTIDE SEQUENCE [LARGE SCALE GENOMIC DNA]</scope>
</reference>
<keyword evidence="5 8" id="KW-1133">Transmembrane helix</keyword>
<evidence type="ECO:0000256" key="8">
    <source>
        <dbReference type="SAM" id="Phobius"/>
    </source>
</evidence>
<dbReference type="PANTHER" id="PTHR37820:SF1">
    <property type="entry name" value="CELL DIVISION PROTEIN FTSQ"/>
    <property type="match status" value="1"/>
</dbReference>
<dbReference type="GO" id="GO:0051301">
    <property type="term" value="P:cell division"/>
    <property type="evidence" value="ECO:0007669"/>
    <property type="project" value="UniProtKB-KW"/>
</dbReference>
<comment type="caution">
    <text evidence="10">The sequence shown here is derived from an EMBL/GenBank/DDBJ whole genome shotgun (WGS) entry which is preliminary data.</text>
</comment>
<dbReference type="PROSITE" id="PS51779">
    <property type="entry name" value="POTRA"/>
    <property type="match status" value="1"/>
</dbReference>
<evidence type="ECO:0000256" key="1">
    <source>
        <dbReference type="ARBA" id="ARBA00004370"/>
    </source>
</evidence>
<feature type="transmembrane region" description="Helical" evidence="8">
    <location>
        <begin position="49"/>
        <end position="72"/>
    </location>
</feature>
<sequence>MPMNYRGYAHVEYKQRKRWFKRRGTNAARADVGYANPYNRKEKSALRPVITGSALALTLMIWAVLLIFHPYFIIKHIAVSGLSTLGPQEIQQAVRTALERKQLWFIPQNNFFLLNRERLEKVLLTRFPLERVTITTSFPSTVHLEATERLAFVIYDDGAKYVLIDEGGIPQKTLRPVAIHETQTGAKTMWVGDSARVVSSTWHYPDRAALHAVYGAYPVVYNQQTARTSAYLLDPIVVRGVLQIYLSLKQDTDFATHHFVYPSDYQTLLVINENGPTVSFNPFENLEKQLETFKHAWQRELRKEKHRKILINARYPGRVYVEE</sequence>
<evidence type="ECO:0000256" key="4">
    <source>
        <dbReference type="ARBA" id="ARBA00022692"/>
    </source>
</evidence>
<dbReference type="InterPro" id="IPR013685">
    <property type="entry name" value="POTRA_FtsQ_type"/>
</dbReference>
<dbReference type="STRING" id="1802410.A3H75_01835"/>
<evidence type="ECO:0000313" key="11">
    <source>
        <dbReference type="Proteomes" id="UP000176678"/>
    </source>
</evidence>